<feature type="region of interest" description="Disordered" evidence="1">
    <location>
        <begin position="135"/>
        <end position="174"/>
    </location>
</feature>
<keyword evidence="2" id="KW-0472">Membrane</keyword>
<dbReference type="PANTHER" id="PTHR35442">
    <property type="entry name" value="TRANSMEMBRANE PROTEIN 249"/>
    <property type="match status" value="1"/>
</dbReference>
<accession>Q9N039</accession>
<sequence length="234" mass="25391">MRRAAPSLRARVLPGHAVEGDAALCRLRGPGQPGLPERGVSPWARPPSPSSPKGRPRAAQLRRSLRRPQVQKQETWVFLAYGVGVGLWLVISSLPRRRLVLNHTRGVYHFSIQGRTVCQGPLHLVYVRLALNSDGDWPEGGPGTGRPLGRSEGRSGRLSPLSPQPTEGASSSWSSAATGWSRWCWCSCRSATSKWNTWAVTSPGNSTSTTSTTWPPPTGTWFATGHPLAPHRDA</sequence>
<keyword evidence="2" id="KW-0812">Transmembrane</keyword>
<evidence type="ECO:0000313" key="3">
    <source>
        <dbReference type="EMBL" id="BAB01675.1"/>
    </source>
</evidence>
<keyword evidence="2" id="KW-1133">Transmembrane helix</keyword>
<feature type="region of interest" description="Disordered" evidence="1">
    <location>
        <begin position="202"/>
        <end position="234"/>
    </location>
</feature>
<proteinExistence type="evidence at transcript level"/>
<name>Q9N039_MACFA</name>
<dbReference type="Pfam" id="PF15158">
    <property type="entry name" value="TMEM249"/>
    <property type="match status" value="1"/>
</dbReference>
<reference evidence="3" key="1">
    <citation type="journal article" date="2001" name="Gene">
        <title>Assignment of 118 novel cDNAs of cynomolgus monkey brain to human chromosomes.</title>
        <authorList>
            <person name="Osada N."/>
            <person name="Hida M."/>
            <person name="Kususda J."/>
            <person name="Tanuma R."/>
            <person name="Iseki K."/>
            <person name="Hirata M."/>
            <person name="Suto Y."/>
            <person name="Hirai M."/>
            <person name="Terao K."/>
            <person name="Suzuki Y."/>
            <person name="Sugano S."/>
            <person name="Hashimoto K."/>
        </authorList>
    </citation>
    <scope>NUCLEOTIDE SEQUENCE</scope>
</reference>
<feature type="compositionally biased region" description="Low complexity" evidence="1">
    <location>
        <begin position="202"/>
        <end position="213"/>
    </location>
</feature>
<organism evidence="3">
    <name type="scientific">Macaca fascicularis</name>
    <name type="common">Crab-eating macaque</name>
    <name type="synonym">Cynomolgus monkey</name>
    <dbReference type="NCBI Taxonomy" id="9541"/>
    <lineage>
        <taxon>Eukaryota</taxon>
        <taxon>Metazoa</taxon>
        <taxon>Chordata</taxon>
        <taxon>Craniata</taxon>
        <taxon>Vertebrata</taxon>
        <taxon>Euteleostomi</taxon>
        <taxon>Mammalia</taxon>
        <taxon>Eutheria</taxon>
        <taxon>Euarchontoglires</taxon>
        <taxon>Primates</taxon>
        <taxon>Haplorrhini</taxon>
        <taxon>Catarrhini</taxon>
        <taxon>Cercopithecidae</taxon>
        <taxon>Cercopithecinae</taxon>
        <taxon>Macaca</taxon>
    </lineage>
</organism>
<dbReference type="InterPro" id="IPR027861">
    <property type="entry name" value="TMEM249"/>
</dbReference>
<evidence type="ECO:0000256" key="1">
    <source>
        <dbReference type="SAM" id="MobiDB-lite"/>
    </source>
</evidence>
<dbReference type="EMBL" id="AB046093">
    <property type="protein sequence ID" value="BAB01675.1"/>
    <property type="molecule type" value="mRNA"/>
</dbReference>
<feature type="region of interest" description="Disordered" evidence="1">
    <location>
        <begin position="27"/>
        <end position="66"/>
    </location>
</feature>
<dbReference type="PANTHER" id="PTHR35442:SF1">
    <property type="entry name" value="CATION CHANNEL SPERM-ASSOCIATED AUXILIARY SUBUNIT TMEM249"/>
    <property type="match status" value="1"/>
</dbReference>
<feature type="transmembrane region" description="Helical" evidence="2">
    <location>
        <begin position="76"/>
        <end position="94"/>
    </location>
</feature>
<dbReference type="AlphaFoldDB" id="Q9N039"/>
<evidence type="ECO:0000256" key="2">
    <source>
        <dbReference type="SAM" id="Phobius"/>
    </source>
</evidence>
<protein>
    <submittedName>
        <fullName evidence="3">Unnmaed protein product</fullName>
    </submittedName>
</protein>